<accession>A0AAV4V258</accession>
<evidence type="ECO:0000256" key="1">
    <source>
        <dbReference type="SAM" id="SignalP"/>
    </source>
</evidence>
<dbReference type="AlphaFoldDB" id="A0AAV4V258"/>
<feature type="chain" id="PRO_5043943744" description="Reverse transcriptase domain-containing protein" evidence="1">
    <location>
        <begin position="26"/>
        <end position="120"/>
    </location>
</feature>
<gene>
    <name evidence="3" type="ORF">CDAR_401221</name>
</gene>
<proteinExistence type="predicted"/>
<comment type="caution">
    <text evidence="3">The sequence shown here is derived from an EMBL/GenBank/DDBJ whole genome shotgun (WGS) entry which is preliminary data.</text>
</comment>
<dbReference type="Proteomes" id="UP001054837">
    <property type="component" value="Unassembled WGS sequence"/>
</dbReference>
<evidence type="ECO:0000313" key="4">
    <source>
        <dbReference type="Proteomes" id="UP001054837"/>
    </source>
</evidence>
<organism evidence="3 4">
    <name type="scientific">Caerostris darwini</name>
    <dbReference type="NCBI Taxonomy" id="1538125"/>
    <lineage>
        <taxon>Eukaryota</taxon>
        <taxon>Metazoa</taxon>
        <taxon>Ecdysozoa</taxon>
        <taxon>Arthropoda</taxon>
        <taxon>Chelicerata</taxon>
        <taxon>Arachnida</taxon>
        <taxon>Araneae</taxon>
        <taxon>Araneomorphae</taxon>
        <taxon>Entelegynae</taxon>
        <taxon>Araneoidea</taxon>
        <taxon>Araneidae</taxon>
        <taxon>Caerostris</taxon>
    </lineage>
</organism>
<feature type="signal peptide" evidence="1">
    <location>
        <begin position="1"/>
        <end position="25"/>
    </location>
</feature>
<feature type="domain" description="Reverse transcriptase" evidence="2">
    <location>
        <begin position="1"/>
        <end position="90"/>
    </location>
</feature>
<keyword evidence="1" id="KW-0732">Signal</keyword>
<evidence type="ECO:0000259" key="2">
    <source>
        <dbReference type="PROSITE" id="PS50878"/>
    </source>
</evidence>
<reference evidence="3 4" key="1">
    <citation type="submission" date="2021-06" db="EMBL/GenBank/DDBJ databases">
        <title>Caerostris darwini draft genome.</title>
        <authorList>
            <person name="Kono N."/>
            <person name="Arakawa K."/>
        </authorList>
    </citation>
    <scope>NUCLEOTIDE SEQUENCE [LARGE SCALE GENOMIC DNA]</scope>
</reference>
<dbReference type="PROSITE" id="PS50878">
    <property type="entry name" value="RT_POL"/>
    <property type="match status" value="1"/>
</dbReference>
<dbReference type="InterPro" id="IPR000477">
    <property type="entry name" value="RT_dom"/>
</dbReference>
<protein>
    <recommendedName>
        <fullName evidence="2">Reverse transcriptase domain-containing protein</fullName>
    </recommendedName>
</protein>
<dbReference type="EMBL" id="BPLQ01012258">
    <property type="protein sequence ID" value="GIY64040.1"/>
    <property type="molecule type" value="Genomic_DNA"/>
</dbReference>
<keyword evidence="4" id="KW-1185">Reference proteome</keyword>
<name>A0AAV4V258_9ARAC</name>
<evidence type="ECO:0000313" key="3">
    <source>
        <dbReference type="EMBL" id="GIY64040.1"/>
    </source>
</evidence>
<sequence>MNEGIPQGSTLSLVLFTLYMTGIESSIPKRWEVAIFADDIDLWRSISGEDPIESNLNFTLTDAWKFATVADSQAKRSSSETEATDCPISFQELFSVTTNRDRHYWLTHLHFRSIIDPSCP</sequence>